<dbReference type="InterPro" id="IPR011711">
    <property type="entry name" value="GntR_C"/>
</dbReference>
<keyword evidence="1" id="KW-0805">Transcription regulation</keyword>
<evidence type="ECO:0000256" key="3">
    <source>
        <dbReference type="ARBA" id="ARBA00023163"/>
    </source>
</evidence>
<dbReference type="PANTHER" id="PTHR43537:SF24">
    <property type="entry name" value="GLUCONATE OPERON TRANSCRIPTIONAL REPRESSOR"/>
    <property type="match status" value="1"/>
</dbReference>
<dbReference type="Gene3D" id="1.20.120.530">
    <property type="entry name" value="GntR ligand-binding domain-like"/>
    <property type="match status" value="1"/>
</dbReference>
<organism evidence="5 6">
    <name type="scientific">Neomoorella humiferrea</name>
    <dbReference type="NCBI Taxonomy" id="676965"/>
    <lineage>
        <taxon>Bacteria</taxon>
        <taxon>Bacillati</taxon>
        <taxon>Bacillota</taxon>
        <taxon>Clostridia</taxon>
        <taxon>Neomoorellales</taxon>
        <taxon>Neomoorellaceae</taxon>
        <taxon>Neomoorella</taxon>
    </lineage>
</organism>
<dbReference type="Gene3D" id="1.10.10.10">
    <property type="entry name" value="Winged helix-like DNA-binding domain superfamily/Winged helix DNA-binding domain"/>
    <property type="match status" value="1"/>
</dbReference>
<dbReference type="AlphaFoldDB" id="A0A2T0AJV0"/>
<evidence type="ECO:0000313" key="6">
    <source>
        <dbReference type="Proteomes" id="UP000238415"/>
    </source>
</evidence>
<dbReference type="SMART" id="SM00345">
    <property type="entry name" value="HTH_GNTR"/>
    <property type="match status" value="1"/>
</dbReference>
<dbReference type="GO" id="GO:0043565">
    <property type="term" value="F:sequence-specific DNA binding"/>
    <property type="evidence" value="ECO:0007669"/>
    <property type="project" value="InterPro"/>
</dbReference>
<evidence type="ECO:0000256" key="2">
    <source>
        <dbReference type="ARBA" id="ARBA00023125"/>
    </source>
</evidence>
<dbReference type="SUPFAM" id="SSF46785">
    <property type="entry name" value="Winged helix' DNA-binding domain"/>
    <property type="match status" value="1"/>
</dbReference>
<feature type="domain" description="HTH gntR-type" evidence="4">
    <location>
        <begin position="16"/>
        <end position="83"/>
    </location>
</feature>
<dbReference type="PRINTS" id="PR00035">
    <property type="entry name" value="HTHGNTR"/>
</dbReference>
<dbReference type="PRINTS" id="PR00033">
    <property type="entry name" value="HTHASNC"/>
</dbReference>
<dbReference type="Proteomes" id="UP000238415">
    <property type="component" value="Unassembled WGS sequence"/>
</dbReference>
<dbReference type="PROSITE" id="PS50949">
    <property type="entry name" value="HTH_GNTR"/>
    <property type="match status" value="1"/>
</dbReference>
<dbReference type="InterPro" id="IPR036390">
    <property type="entry name" value="WH_DNA-bd_sf"/>
</dbReference>
<dbReference type="Pfam" id="PF07729">
    <property type="entry name" value="FCD"/>
    <property type="match status" value="1"/>
</dbReference>
<keyword evidence="3" id="KW-0804">Transcription</keyword>
<dbReference type="SMART" id="SM00895">
    <property type="entry name" value="FCD"/>
    <property type="match status" value="1"/>
</dbReference>
<sequence>MFEKAEIHTQLENQRKPLRYTVYEYLKESILEGRYQKGDRLTEAEIAKELAISRTPVREALRKLEQEGLVAYELGKGIVVIYLGAKDMLEIYSIMMALEGIAARLAAENISSNEITALEIKLLEMQKAIANNDFPCYQNAHREFNEILFNCTKNKHLIGLLKRYQDYIVRTESITWYKKRDRLMEEHSAILNAIRHGDKEKAEELMRKHVEHSRKVYLSGIEEGDGETK</sequence>
<gene>
    <name evidence="5" type="primary">ydfH_3</name>
    <name evidence="5" type="ORF">MOHU_26170</name>
</gene>
<dbReference type="InterPro" id="IPR036388">
    <property type="entry name" value="WH-like_DNA-bd_sf"/>
</dbReference>
<proteinExistence type="predicted"/>
<name>A0A2T0AJV0_9FIRM</name>
<dbReference type="InterPro" id="IPR000485">
    <property type="entry name" value="AsnC-type_HTH_dom"/>
</dbReference>
<dbReference type="PANTHER" id="PTHR43537">
    <property type="entry name" value="TRANSCRIPTIONAL REGULATOR, GNTR FAMILY"/>
    <property type="match status" value="1"/>
</dbReference>
<keyword evidence="6" id="KW-1185">Reference proteome</keyword>
<comment type="caution">
    <text evidence="5">The sequence shown here is derived from an EMBL/GenBank/DDBJ whole genome shotgun (WGS) entry which is preliminary data.</text>
</comment>
<dbReference type="SUPFAM" id="SSF48008">
    <property type="entry name" value="GntR ligand-binding domain-like"/>
    <property type="match status" value="1"/>
</dbReference>
<dbReference type="GO" id="GO:0003700">
    <property type="term" value="F:DNA-binding transcription factor activity"/>
    <property type="evidence" value="ECO:0007669"/>
    <property type="project" value="InterPro"/>
</dbReference>
<dbReference type="CDD" id="cd07377">
    <property type="entry name" value="WHTH_GntR"/>
    <property type="match status" value="1"/>
</dbReference>
<protein>
    <submittedName>
        <fullName evidence="5">Putative HTH-type transcriptional regulator YdfH</fullName>
    </submittedName>
</protein>
<dbReference type="InterPro" id="IPR000524">
    <property type="entry name" value="Tscrpt_reg_HTH_GntR"/>
</dbReference>
<dbReference type="OrthoDB" id="9781630at2"/>
<dbReference type="RefSeq" id="WP_106006526.1">
    <property type="nucleotide sequence ID" value="NZ_CP136419.1"/>
</dbReference>
<dbReference type="Pfam" id="PF00392">
    <property type="entry name" value="GntR"/>
    <property type="match status" value="1"/>
</dbReference>
<accession>A0A2T0AJV0</accession>
<evidence type="ECO:0000256" key="1">
    <source>
        <dbReference type="ARBA" id="ARBA00023015"/>
    </source>
</evidence>
<dbReference type="EMBL" id="PVXM01000061">
    <property type="protein sequence ID" value="PRR68685.1"/>
    <property type="molecule type" value="Genomic_DNA"/>
</dbReference>
<dbReference type="InterPro" id="IPR008920">
    <property type="entry name" value="TF_FadR/GntR_C"/>
</dbReference>
<evidence type="ECO:0000259" key="4">
    <source>
        <dbReference type="PROSITE" id="PS50949"/>
    </source>
</evidence>
<evidence type="ECO:0000313" key="5">
    <source>
        <dbReference type="EMBL" id="PRR68685.1"/>
    </source>
</evidence>
<keyword evidence="2" id="KW-0238">DNA-binding</keyword>
<reference evidence="5 6" key="1">
    <citation type="submission" date="2018-03" db="EMBL/GenBank/DDBJ databases">
        <title>Genome sequence of Moorella humiferrea DSM 23265.</title>
        <authorList>
            <person name="Poehlein A."/>
            <person name="Daniel R."/>
        </authorList>
    </citation>
    <scope>NUCLEOTIDE SEQUENCE [LARGE SCALE GENOMIC DNA]</scope>
    <source>
        <strain evidence="5 6">DSM 23265</strain>
    </source>
</reference>